<organism evidence="2 3">
    <name type="scientific">Exidia glandulosa HHB12029</name>
    <dbReference type="NCBI Taxonomy" id="1314781"/>
    <lineage>
        <taxon>Eukaryota</taxon>
        <taxon>Fungi</taxon>
        <taxon>Dikarya</taxon>
        <taxon>Basidiomycota</taxon>
        <taxon>Agaricomycotina</taxon>
        <taxon>Agaricomycetes</taxon>
        <taxon>Auriculariales</taxon>
        <taxon>Exidiaceae</taxon>
        <taxon>Exidia</taxon>
    </lineage>
</organism>
<dbReference type="OrthoDB" id="1715602at2759"/>
<evidence type="ECO:0000313" key="3">
    <source>
        <dbReference type="Proteomes" id="UP000077266"/>
    </source>
</evidence>
<dbReference type="Pfam" id="PF05699">
    <property type="entry name" value="Dimer_Tnp_hAT"/>
    <property type="match status" value="1"/>
</dbReference>
<feature type="domain" description="HAT C-terminal dimerisation" evidence="1">
    <location>
        <begin position="1"/>
        <end position="53"/>
    </location>
</feature>
<accession>A0A165C0B2</accession>
<proteinExistence type="predicted"/>
<dbReference type="PANTHER" id="PTHR47611">
    <property type="entry name" value="HAT DIMERISATION DOMAIN, C-TERMINAL"/>
    <property type="match status" value="1"/>
</dbReference>
<sequence length="64" mass="7416">YPRLSRMALDYLVIPATSVDVERVFSRGRQLLPYNRNRLSAESVRALLCVGAWSRMDFVRDNDV</sequence>
<dbReference type="EMBL" id="KV426381">
    <property type="protein sequence ID" value="KZV81577.1"/>
    <property type="molecule type" value="Genomic_DNA"/>
</dbReference>
<dbReference type="AlphaFoldDB" id="A0A165C0B2"/>
<dbReference type="GO" id="GO:0046983">
    <property type="term" value="F:protein dimerization activity"/>
    <property type="evidence" value="ECO:0007669"/>
    <property type="project" value="InterPro"/>
</dbReference>
<evidence type="ECO:0000313" key="2">
    <source>
        <dbReference type="EMBL" id="KZV81577.1"/>
    </source>
</evidence>
<reference evidence="2 3" key="1">
    <citation type="journal article" date="2016" name="Mol. Biol. Evol.">
        <title>Comparative Genomics of Early-Diverging Mushroom-Forming Fungi Provides Insights into the Origins of Lignocellulose Decay Capabilities.</title>
        <authorList>
            <person name="Nagy L.G."/>
            <person name="Riley R."/>
            <person name="Tritt A."/>
            <person name="Adam C."/>
            <person name="Daum C."/>
            <person name="Floudas D."/>
            <person name="Sun H."/>
            <person name="Yadav J.S."/>
            <person name="Pangilinan J."/>
            <person name="Larsson K.H."/>
            <person name="Matsuura K."/>
            <person name="Barry K."/>
            <person name="Labutti K."/>
            <person name="Kuo R."/>
            <person name="Ohm R.A."/>
            <person name="Bhattacharya S.S."/>
            <person name="Shirouzu T."/>
            <person name="Yoshinaga Y."/>
            <person name="Martin F.M."/>
            <person name="Grigoriev I.V."/>
            <person name="Hibbett D.S."/>
        </authorList>
    </citation>
    <scope>NUCLEOTIDE SEQUENCE [LARGE SCALE GENOMIC DNA]</scope>
    <source>
        <strain evidence="2 3">HHB12029</strain>
    </source>
</reference>
<feature type="non-terminal residue" evidence="2">
    <location>
        <position position="1"/>
    </location>
</feature>
<feature type="non-terminal residue" evidence="2">
    <location>
        <position position="64"/>
    </location>
</feature>
<protein>
    <recommendedName>
        <fullName evidence="1">HAT C-terminal dimerisation domain-containing protein</fullName>
    </recommendedName>
</protein>
<dbReference type="InterPro" id="IPR008906">
    <property type="entry name" value="HATC_C_dom"/>
</dbReference>
<dbReference type="InterPro" id="IPR012337">
    <property type="entry name" value="RNaseH-like_sf"/>
</dbReference>
<dbReference type="PANTHER" id="PTHR47611:SF1">
    <property type="entry name" value="CCHC-TYPE DOMAIN-CONTAINING PROTEIN"/>
    <property type="match status" value="1"/>
</dbReference>
<dbReference type="InParanoid" id="A0A165C0B2"/>
<dbReference type="SUPFAM" id="SSF53098">
    <property type="entry name" value="Ribonuclease H-like"/>
    <property type="match status" value="1"/>
</dbReference>
<gene>
    <name evidence="2" type="ORF">EXIGLDRAFT_590460</name>
</gene>
<name>A0A165C0B2_EXIGL</name>
<evidence type="ECO:0000259" key="1">
    <source>
        <dbReference type="Pfam" id="PF05699"/>
    </source>
</evidence>
<keyword evidence="3" id="KW-1185">Reference proteome</keyword>
<dbReference type="Proteomes" id="UP000077266">
    <property type="component" value="Unassembled WGS sequence"/>
</dbReference>